<dbReference type="OrthoDB" id="297643at2759"/>
<sequence length="1843" mass="204006">MSHEPGPVTRAISPALSGRASPNLRAGRKVEEAAAQKGDKNQRRYALGIEKALSTFEPSQQEWADYIAFLARLSKAIQGVKETEVIPHSALVSLRLAQCLNPSLPSGVHQKALEVYSNIFELLKSSNLGRDLQVYLPGLLPVLSFASLTVRPLYYCIFEEHILKLDCISLRPALKSVILSLLPGIEDETSEDFERGIAILDKLRQLPTSELSDNASFSEKSSWEGHYWQCLFLAVMTSESRRQGALAYLNRRLPSFNTPNTNGPKTNGHSSQEKLSRWPTSEAEIIIRPEPGLLIRCFAAGLHDPNILVQRGFLDLLVTHVPLNSELLQQTIHSKDLDLLVGAAVTVVLRRDMSLNRRLWAWFLGPESATADGDAEIKTPGSELGDPMFSKQANYFQKSGAASLQRCLLSMFSLTVSDASEKAKPFRISSALMDRWEIGGYLIPFVLVPGLMAAFEYSRSSDRKSGDEVVKSASLFFDGIESNLIWAQIIDQLSAAIDTIVSNPTQSEQSLRFLLFVVTKFNIREEDMLTNHIPKTVLVSLHGLTNMSQVIPAASENALSTLLEFIQYLVSVIPEHIGEDHSSKADTNEFPKLQKDCTHAVSVIKENSRNIDHVMLSPSGPNISAHIASFLLYTAGNLFIRSLQDTVLRQHVGKVVNIQISLMYQLHGWSGLDLATLYETITTCLQGMTPVWRSAKSDFAVALSIASLWTTLAENKGLTNNCEKTKKLCIESELINYFWLHLAVATPSHHVEAVRMLWRLQRISVGDNDRIDLSIFVSERLVDTSSQLEDFGRMMTLWEHTVQHQQSKSERKPSIYARRTSSHSSPLDIDHSEAEAVLSKPLMILLDTLAAGASDSSAVIAAWLRNLPSLSRVISALLSRLESGFDSLGSNQKYVASAKRRNRLDRRSIQMIAECLDRLIELLSNGSPYTWKVLADVHSLTDSEEKTSLTGIRFLANFVTKMMGSVDCAVYEALQRRLLRLLHIMFTSESAISLRDLHLEVPLIQLLRQAIQRSQASVQIEFLRLLSCSLKVKESTEEPEDAQNLTPNDNFLKVNDPRLRLQTEVSHVPPLGLFDCIKEALKAPSSRQYLEYWMNFLSDILPLYSQAIFSAMIPLVECFCAQINLTFDNMKSMAQRSIAPEKQVPTTPLLWLLHGLELVLANAHGSLITPDAEPPLSARLSPSAQGFFGGHPNVAMTPMGDPNKTAKSNSRLTVILCVHDAVETCFRMWSWASYGSDAGDIEYSSAASTSFNAQKVRSRTKKMLEHLFAAEGLESVETLASLWTQARNNARSDVTVDDIFSLMNVLSACRPRNATPLILNALYSRTNVDALDLSRRSTLTCDLTASDVAEFLLKYVSTIEDDALDEIWADCSTFLRDVLSNPMPHRQVLPAFLQLTALLAEKIDNTNFGERQRIHRELADLFSRLLTATFTVRPNAGMYENAASSKIGSRPSDQAGDLVTSLLAVTPKLQNVLEANDRVTAAINSITTHAISPSFHAKTFPENVRPEILQLMVLIAAQSPDGKLWRKEMGDAFSDARIFAAKPDRMSSDWFPALRKWSSTEKTVVVDTLSRIVAPSAAALMFGVGANSARLAADRTAQHNLRRTALLLLANEQDGLSSSVPSIDSKTAELCTATAVSAPSCATRADIFMAWRALFLSTRHVHMAGMWPTINATLQAALLSVCPDGAEQDTYNNLSLLQACKFLDLLATIQPDEFQLQEWVFLTNTIDAVYTSVRQSSALVDEVAEALTLSGADNGEKAGTESQIAAMDQGRSGTRKPMLAKLGMDMADMKAMAREEFVRQILLPFFSRLSMAAYEGTYQMGRVDLKACRADLVDDLMDEGTVV</sequence>
<evidence type="ECO:0000256" key="2">
    <source>
        <dbReference type="ARBA" id="ARBA00022448"/>
    </source>
</evidence>
<dbReference type="Proteomes" id="UP000799439">
    <property type="component" value="Unassembled WGS sequence"/>
</dbReference>
<dbReference type="GO" id="GO:0005829">
    <property type="term" value="C:cytosol"/>
    <property type="evidence" value="ECO:0007669"/>
    <property type="project" value="GOC"/>
</dbReference>
<proteinExistence type="inferred from homology"/>
<feature type="domain" description="DOP1 N-terminal" evidence="8">
    <location>
        <begin position="39"/>
        <end position="367"/>
    </location>
</feature>
<comment type="subcellular location">
    <subcellularLocation>
        <location evidence="1">Golgi apparatus membrane</location>
        <topology evidence="1">Peripheral membrane protein</topology>
    </subcellularLocation>
</comment>
<dbReference type="PANTHER" id="PTHR14042">
    <property type="entry name" value="DOPEY-RELATED"/>
    <property type="match status" value="1"/>
</dbReference>
<dbReference type="InterPro" id="IPR007249">
    <property type="entry name" value="DOP1_N"/>
</dbReference>
<gene>
    <name evidence="11" type="ORF">K461DRAFT_292251</name>
</gene>
<dbReference type="SUPFAM" id="SSF48371">
    <property type="entry name" value="ARM repeat"/>
    <property type="match status" value="1"/>
</dbReference>
<dbReference type="InterPro" id="IPR056458">
    <property type="entry name" value="TPR_DOP1_M"/>
</dbReference>
<keyword evidence="12" id="KW-1185">Reference proteome</keyword>
<protein>
    <recommendedName>
        <fullName evidence="13">Dopey N-terminal domain-containing protein</fullName>
    </recommendedName>
</protein>
<evidence type="ECO:0000256" key="6">
    <source>
        <dbReference type="ARBA" id="ARBA00046326"/>
    </source>
</evidence>
<evidence type="ECO:0000256" key="1">
    <source>
        <dbReference type="ARBA" id="ARBA00004395"/>
    </source>
</evidence>
<comment type="similarity">
    <text evidence="6">Belongs to the DOP1 family.</text>
</comment>
<dbReference type="GO" id="GO:0015031">
    <property type="term" value="P:protein transport"/>
    <property type="evidence" value="ECO:0007669"/>
    <property type="project" value="UniProtKB-KW"/>
</dbReference>
<dbReference type="Pfam" id="PF24598">
    <property type="entry name" value="DOP1_C"/>
    <property type="match status" value="1"/>
</dbReference>
<evidence type="ECO:0000259" key="9">
    <source>
        <dbReference type="Pfam" id="PF24597"/>
    </source>
</evidence>
<keyword evidence="4" id="KW-0333">Golgi apparatus</keyword>
<evidence type="ECO:0000256" key="3">
    <source>
        <dbReference type="ARBA" id="ARBA00022927"/>
    </source>
</evidence>
<feature type="region of interest" description="Disordered" evidence="7">
    <location>
        <begin position="1"/>
        <end position="27"/>
    </location>
</feature>
<dbReference type="GO" id="GO:0006895">
    <property type="term" value="P:Golgi to endosome transport"/>
    <property type="evidence" value="ECO:0007669"/>
    <property type="project" value="InterPro"/>
</dbReference>
<evidence type="ECO:0000313" key="11">
    <source>
        <dbReference type="EMBL" id="KAF2155384.1"/>
    </source>
</evidence>
<dbReference type="EMBL" id="ML996083">
    <property type="protein sequence ID" value="KAF2155384.1"/>
    <property type="molecule type" value="Genomic_DNA"/>
</dbReference>
<feature type="domain" description="DOP1-like C-terminal" evidence="10">
    <location>
        <begin position="1351"/>
        <end position="1819"/>
    </location>
</feature>
<evidence type="ECO:0000256" key="5">
    <source>
        <dbReference type="ARBA" id="ARBA00023136"/>
    </source>
</evidence>
<dbReference type="InterPro" id="IPR040314">
    <property type="entry name" value="DOP1"/>
</dbReference>
<dbReference type="Pfam" id="PF04118">
    <property type="entry name" value="Dopey_N"/>
    <property type="match status" value="1"/>
</dbReference>
<dbReference type="GO" id="GO:0005802">
    <property type="term" value="C:trans-Golgi network"/>
    <property type="evidence" value="ECO:0007669"/>
    <property type="project" value="TreeGrafter"/>
</dbReference>
<evidence type="ECO:0000256" key="4">
    <source>
        <dbReference type="ARBA" id="ARBA00023034"/>
    </source>
</evidence>
<name>A0A9P4MMN4_9PEZI</name>
<dbReference type="Pfam" id="PF24597">
    <property type="entry name" value="TPR_DOP1_M"/>
    <property type="match status" value="1"/>
</dbReference>
<dbReference type="InterPro" id="IPR016024">
    <property type="entry name" value="ARM-type_fold"/>
</dbReference>
<dbReference type="GO" id="GO:0005768">
    <property type="term" value="C:endosome"/>
    <property type="evidence" value="ECO:0007669"/>
    <property type="project" value="TreeGrafter"/>
</dbReference>
<keyword evidence="3" id="KW-0653">Protein transport</keyword>
<reference evidence="11" key="1">
    <citation type="journal article" date="2020" name="Stud. Mycol.">
        <title>101 Dothideomycetes genomes: a test case for predicting lifestyles and emergence of pathogens.</title>
        <authorList>
            <person name="Haridas S."/>
            <person name="Albert R."/>
            <person name="Binder M."/>
            <person name="Bloem J."/>
            <person name="Labutti K."/>
            <person name="Salamov A."/>
            <person name="Andreopoulos B."/>
            <person name="Baker S."/>
            <person name="Barry K."/>
            <person name="Bills G."/>
            <person name="Bluhm B."/>
            <person name="Cannon C."/>
            <person name="Castanera R."/>
            <person name="Culley D."/>
            <person name="Daum C."/>
            <person name="Ezra D."/>
            <person name="Gonzalez J."/>
            <person name="Henrissat B."/>
            <person name="Kuo A."/>
            <person name="Liang C."/>
            <person name="Lipzen A."/>
            <person name="Lutzoni F."/>
            <person name="Magnuson J."/>
            <person name="Mondo S."/>
            <person name="Nolan M."/>
            <person name="Ohm R."/>
            <person name="Pangilinan J."/>
            <person name="Park H.-J."/>
            <person name="Ramirez L."/>
            <person name="Alfaro M."/>
            <person name="Sun H."/>
            <person name="Tritt A."/>
            <person name="Yoshinaga Y."/>
            <person name="Zwiers L.-H."/>
            <person name="Turgeon B."/>
            <person name="Goodwin S."/>
            <person name="Spatafora J."/>
            <person name="Crous P."/>
            <person name="Grigoriev I."/>
        </authorList>
    </citation>
    <scope>NUCLEOTIDE SEQUENCE</scope>
    <source>
        <strain evidence="11">CBS 260.36</strain>
    </source>
</reference>
<feature type="domain" description="DOP1-like middle TPR" evidence="9">
    <location>
        <begin position="395"/>
        <end position="588"/>
    </location>
</feature>
<keyword evidence="5" id="KW-0472">Membrane</keyword>
<organism evidence="11 12">
    <name type="scientific">Myriangium duriaei CBS 260.36</name>
    <dbReference type="NCBI Taxonomy" id="1168546"/>
    <lineage>
        <taxon>Eukaryota</taxon>
        <taxon>Fungi</taxon>
        <taxon>Dikarya</taxon>
        <taxon>Ascomycota</taxon>
        <taxon>Pezizomycotina</taxon>
        <taxon>Dothideomycetes</taxon>
        <taxon>Dothideomycetidae</taxon>
        <taxon>Myriangiales</taxon>
        <taxon>Myriangiaceae</taxon>
        <taxon>Myriangium</taxon>
    </lineage>
</organism>
<comment type="caution">
    <text evidence="11">The sequence shown here is derived from an EMBL/GenBank/DDBJ whole genome shotgun (WGS) entry which is preliminary data.</text>
</comment>
<evidence type="ECO:0000256" key="7">
    <source>
        <dbReference type="SAM" id="MobiDB-lite"/>
    </source>
</evidence>
<dbReference type="InterPro" id="IPR056457">
    <property type="entry name" value="DOP1_C"/>
</dbReference>
<evidence type="ECO:0000259" key="10">
    <source>
        <dbReference type="Pfam" id="PF24598"/>
    </source>
</evidence>
<dbReference type="GO" id="GO:0000139">
    <property type="term" value="C:Golgi membrane"/>
    <property type="evidence" value="ECO:0007669"/>
    <property type="project" value="UniProtKB-SubCell"/>
</dbReference>
<evidence type="ECO:0008006" key="13">
    <source>
        <dbReference type="Google" id="ProtNLM"/>
    </source>
</evidence>
<evidence type="ECO:0000259" key="8">
    <source>
        <dbReference type="Pfam" id="PF04118"/>
    </source>
</evidence>
<feature type="region of interest" description="Disordered" evidence="7">
    <location>
        <begin position="802"/>
        <end position="827"/>
    </location>
</feature>
<accession>A0A9P4MMN4</accession>
<evidence type="ECO:0000313" key="12">
    <source>
        <dbReference type="Proteomes" id="UP000799439"/>
    </source>
</evidence>
<keyword evidence="2" id="KW-0813">Transport</keyword>
<dbReference type="PANTHER" id="PTHR14042:SF24">
    <property type="entry name" value="PROTEIN DOPEY-1 HOMOLOG"/>
    <property type="match status" value="1"/>
</dbReference>